<sequence length="208" mass="23105">MVEMTPARARRERDKLQQRQAILDAAREIAASEGWGAVTTRRVAERIEYTHPTIYEHFESKGALLAELTREGYRLLLAELQAARARARDPEQVVRDMAQAYCAFAWTHRELYEAMHGLSGVSIEPEAYRKEGEAVIAEARAALEAWAKAEGVKTARVDDAVLILWSTLHGIASLALNKQIVGGKKHAAALAARVVDDLLSAWRVAKHV</sequence>
<keyword evidence="2 4" id="KW-0238">DNA-binding</keyword>
<dbReference type="PROSITE" id="PS50977">
    <property type="entry name" value="HTH_TETR_2"/>
    <property type="match status" value="1"/>
</dbReference>
<evidence type="ECO:0000313" key="7">
    <source>
        <dbReference type="Proteomes" id="UP000230790"/>
    </source>
</evidence>
<dbReference type="InterPro" id="IPR036271">
    <property type="entry name" value="Tet_transcr_reg_TetR-rel_C_sf"/>
</dbReference>
<evidence type="ECO:0000256" key="4">
    <source>
        <dbReference type="PROSITE-ProRule" id="PRU00335"/>
    </source>
</evidence>
<dbReference type="Proteomes" id="UP000230790">
    <property type="component" value="Unassembled WGS sequence"/>
</dbReference>
<dbReference type="GO" id="GO:0003700">
    <property type="term" value="F:DNA-binding transcription factor activity"/>
    <property type="evidence" value="ECO:0007669"/>
    <property type="project" value="TreeGrafter"/>
</dbReference>
<dbReference type="PANTHER" id="PTHR30055:SF223">
    <property type="entry name" value="HTH-TYPE TRANSCRIPTIONAL REGULATOR UIDR"/>
    <property type="match status" value="1"/>
</dbReference>
<dbReference type="InterPro" id="IPR009057">
    <property type="entry name" value="Homeodomain-like_sf"/>
</dbReference>
<dbReference type="InterPro" id="IPR025996">
    <property type="entry name" value="MT1864/Rv1816-like_C"/>
</dbReference>
<dbReference type="InterPro" id="IPR050109">
    <property type="entry name" value="HTH-type_TetR-like_transc_reg"/>
</dbReference>
<accession>A0A2M8QES5</accession>
<feature type="DNA-binding region" description="H-T-H motif" evidence="4">
    <location>
        <begin position="39"/>
        <end position="58"/>
    </location>
</feature>
<keyword evidence="1" id="KW-0805">Transcription regulation</keyword>
<dbReference type="EMBL" id="PGTN01000018">
    <property type="protein sequence ID" value="PJF48307.1"/>
    <property type="molecule type" value="Genomic_DNA"/>
</dbReference>
<feature type="domain" description="HTH tetR-type" evidence="5">
    <location>
        <begin position="16"/>
        <end position="76"/>
    </location>
</feature>
<organism evidence="6 7">
    <name type="scientific">Candidatus Thermofonsia Clade 3 bacterium</name>
    <dbReference type="NCBI Taxonomy" id="2364212"/>
    <lineage>
        <taxon>Bacteria</taxon>
        <taxon>Bacillati</taxon>
        <taxon>Chloroflexota</taxon>
        <taxon>Candidatus Thermofontia</taxon>
        <taxon>Candidatus Thermofonsia Clade 3</taxon>
    </lineage>
</organism>
<evidence type="ECO:0000259" key="5">
    <source>
        <dbReference type="PROSITE" id="PS50977"/>
    </source>
</evidence>
<name>A0A2M8QES5_9CHLR</name>
<evidence type="ECO:0000256" key="3">
    <source>
        <dbReference type="ARBA" id="ARBA00023163"/>
    </source>
</evidence>
<evidence type="ECO:0000256" key="2">
    <source>
        <dbReference type="ARBA" id="ARBA00023125"/>
    </source>
</evidence>
<gene>
    <name evidence="6" type="ORF">CUN48_04230</name>
</gene>
<dbReference type="SUPFAM" id="SSF48498">
    <property type="entry name" value="Tetracyclin repressor-like, C-terminal domain"/>
    <property type="match status" value="1"/>
</dbReference>
<reference evidence="6 7" key="1">
    <citation type="submission" date="2017-11" db="EMBL/GenBank/DDBJ databases">
        <title>Evolution of Phototrophy in the Chloroflexi Phylum Driven by Horizontal Gene Transfer.</title>
        <authorList>
            <person name="Ward L.M."/>
            <person name="Hemp J."/>
            <person name="Shih P.M."/>
            <person name="Mcglynn S.E."/>
            <person name="Fischer W."/>
        </authorList>
    </citation>
    <scope>NUCLEOTIDE SEQUENCE [LARGE SCALE GENOMIC DNA]</scope>
    <source>
        <strain evidence="6">JP3_7</strain>
    </source>
</reference>
<dbReference type="AlphaFoldDB" id="A0A2M8QES5"/>
<protein>
    <submittedName>
        <fullName evidence="6">TetR/AcrR family transcriptional regulator</fullName>
    </submittedName>
</protein>
<dbReference type="InterPro" id="IPR001647">
    <property type="entry name" value="HTH_TetR"/>
</dbReference>
<comment type="caution">
    <text evidence="6">The sequence shown here is derived from an EMBL/GenBank/DDBJ whole genome shotgun (WGS) entry which is preliminary data.</text>
</comment>
<dbReference type="GO" id="GO:0000976">
    <property type="term" value="F:transcription cis-regulatory region binding"/>
    <property type="evidence" value="ECO:0007669"/>
    <property type="project" value="TreeGrafter"/>
</dbReference>
<dbReference type="SUPFAM" id="SSF46689">
    <property type="entry name" value="Homeodomain-like"/>
    <property type="match status" value="1"/>
</dbReference>
<dbReference type="PRINTS" id="PR00455">
    <property type="entry name" value="HTHTETR"/>
</dbReference>
<dbReference type="PANTHER" id="PTHR30055">
    <property type="entry name" value="HTH-TYPE TRANSCRIPTIONAL REGULATOR RUTR"/>
    <property type="match status" value="1"/>
</dbReference>
<evidence type="ECO:0000313" key="6">
    <source>
        <dbReference type="EMBL" id="PJF48307.1"/>
    </source>
</evidence>
<dbReference type="Pfam" id="PF00440">
    <property type="entry name" value="TetR_N"/>
    <property type="match status" value="1"/>
</dbReference>
<keyword evidence="3" id="KW-0804">Transcription</keyword>
<proteinExistence type="predicted"/>
<dbReference type="Gene3D" id="1.10.357.10">
    <property type="entry name" value="Tetracycline Repressor, domain 2"/>
    <property type="match status" value="1"/>
</dbReference>
<evidence type="ECO:0000256" key="1">
    <source>
        <dbReference type="ARBA" id="ARBA00023015"/>
    </source>
</evidence>
<dbReference type="Pfam" id="PF13305">
    <property type="entry name" value="TetR_C_33"/>
    <property type="match status" value="1"/>
</dbReference>